<dbReference type="GeneID" id="115475152"/>
<feature type="compositionally biased region" description="Basic and acidic residues" evidence="4">
    <location>
        <begin position="994"/>
        <end position="1006"/>
    </location>
</feature>
<dbReference type="CDD" id="cd07302">
    <property type="entry name" value="CHD"/>
    <property type="match status" value="2"/>
</dbReference>
<dbReference type="Gene3D" id="3.30.70.1230">
    <property type="entry name" value="Nucleotide cyclase"/>
    <property type="match status" value="2"/>
</dbReference>
<evidence type="ECO:0000259" key="5">
    <source>
        <dbReference type="PROSITE" id="PS50125"/>
    </source>
</evidence>
<dbReference type="PANTHER" id="PTHR16305:SF28">
    <property type="entry name" value="GUANYLATE CYCLASE DOMAIN-CONTAINING PROTEIN"/>
    <property type="match status" value="1"/>
</dbReference>
<sequence>MSIQEIGHFYPHKIGKVAAHVPDLVVYGDHTKELPSVEEFNGVLLFADISGFTALTETFSRTCKKGYGADQLTRTLNKYIGDIVHHVLMSGGDILNFAGDAMLALWKVERKQMSDVITLAAKCSMDIQEDCGVRDTKVGIELRVKIGISAGRLSKIVMGINGKDYFVVTGRAVDEVRLAEGLAEASEIILSPNAWELSNRTIIVTEKIENERAVKHQSSALSIRLHSQRNSFPFYMVQAWAFLLDPRDEAFITITLKVCQSQQDTAWQMLQFIKEEPSFDLEGYIEEYGSHVTHEEYAEEYCRKASGISPNPELEATLRKYVMGTVLQKIDDGQPLEYLSEMRPVTILFLNLQLKENTNADLQCSIMQSTGWCITKFIEKYKGKINKVFMFDKGCTFLCLFGLPGDKQEDECSHAVRSAFNIHQFCSEELLKVKTVSIGVTSGPVFCGVVGHPFRHEYTVIGRKVNLAARLMMYYPGIVSCDEETYRDSKLPPYFFNELPEKVMKGVANPGTIYQYLGNKEKTTIGKSYLSTERNPNYPLLGREKEIEVFNIALKRFINCKSSIQLNCHRAIIYEGPSGYGKSLLLAEINFLTVRQGHRVVAMELAKMNKTQPLYTMQTLMAMFLRIDVCKGYAEREKVLQNKIPGADNEKLLCLLNSLFLVKFPFSQEVSLMDPETIVKERDKFLINVLQQATEKEPLVFIIDQAHYIDMPSWDFLAEVFFTVPIFLVMAQSPFRFEHSVYPSALKIMKSKKTFYIQVKELSSSVIPDLACQTLGVISIPKELELLLIERSYGIPYYCEELLRSLYLNDIIELQPLQEDAEDDMDIILNKSPKFLKNFNALGLWKKHIESQKSASQWQLMNPRKVMSLEDRDQETILFTCNITDTGNLQNIPLPFTLKGIALAQLDYMSPTEQIVVKTAAVIGQTFTTKLLHFIIPKGSEKKLAPTLMSLVKSRIIECAARKKVVRSPTLYETDTKNTKFCFCDVSPDETPESGERGEEKGKGIEMEEEEA</sequence>
<keyword evidence="6" id="KW-1185">Reference proteome</keyword>
<protein>
    <submittedName>
        <fullName evidence="7">Adenylate cyclase type 10-like</fullName>
    </submittedName>
</protein>
<keyword evidence="3" id="KW-0456">Lyase</keyword>
<dbReference type="PROSITE" id="PS50125">
    <property type="entry name" value="GUANYLATE_CYCLASE_2"/>
    <property type="match status" value="2"/>
</dbReference>
<dbReference type="GO" id="GO:0035556">
    <property type="term" value="P:intracellular signal transduction"/>
    <property type="evidence" value="ECO:0007669"/>
    <property type="project" value="InterPro"/>
</dbReference>
<feature type="region of interest" description="Disordered" evidence="4">
    <location>
        <begin position="987"/>
        <end position="1012"/>
    </location>
</feature>
<dbReference type="GO" id="GO:0005524">
    <property type="term" value="F:ATP binding"/>
    <property type="evidence" value="ECO:0007669"/>
    <property type="project" value="UniProtKB-KW"/>
</dbReference>
<dbReference type="SUPFAM" id="SSF55073">
    <property type="entry name" value="Nucleotide cyclase"/>
    <property type="match status" value="2"/>
</dbReference>
<evidence type="ECO:0000256" key="4">
    <source>
        <dbReference type="SAM" id="MobiDB-lite"/>
    </source>
</evidence>
<evidence type="ECO:0000256" key="2">
    <source>
        <dbReference type="ARBA" id="ARBA00022840"/>
    </source>
</evidence>
<dbReference type="GO" id="GO:0004016">
    <property type="term" value="F:adenylate cyclase activity"/>
    <property type="evidence" value="ECO:0007669"/>
    <property type="project" value="TreeGrafter"/>
</dbReference>
<reference evidence="7" key="1">
    <citation type="submission" date="2025-08" db="UniProtKB">
        <authorList>
            <consortium name="RefSeq"/>
        </authorList>
    </citation>
    <scope>IDENTIFICATION</scope>
</reference>
<dbReference type="PANTHER" id="PTHR16305">
    <property type="entry name" value="TESTICULAR SOLUBLE ADENYLYL CYCLASE"/>
    <property type="match status" value="1"/>
</dbReference>
<dbReference type="GO" id="GO:0009190">
    <property type="term" value="P:cyclic nucleotide biosynthetic process"/>
    <property type="evidence" value="ECO:0007669"/>
    <property type="project" value="InterPro"/>
</dbReference>
<dbReference type="SUPFAM" id="SSF52540">
    <property type="entry name" value="P-loop containing nucleoside triphosphate hydrolases"/>
    <property type="match status" value="1"/>
</dbReference>
<dbReference type="Proteomes" id="UP000515156">
    <property type="component" value="Chromosome 7"/>
</dbReference>
<dbReference type="InterPro" id="IPR001054">
    <property type="entry name" value="A/G_cyclase"/>
</dbReference>
<dbReference type="FunFam" id="3.30.70.1230:FF:000021">
    <property type="entry name" value="Adenylate cyclase type 10"/>
    <property type="match status" value="1"/>
</dbReference>
<evidence type="ECO:0000313" key="7">
    <source>
        <dbReference type="RefSeq" id="XP_030066753.1"/>
    </source>
</evidence>
<dbReference type="AlphaFoldDB" id="A0A6P7YP06"/>
<name>A0A6P7YP06_9AMPH</name>
<dbReference type="FunFam" id="3.30.70.1230:FF:000017">
    <property type="entry name" value="Adenylate cyclase type 10"/>
    <property type="match status" value="1"/>
</dbReference>
<dbReference type="InParanoid" id="A0A6P7YP06"/>
<dbReference type="InterPro" id="IPR029787">
    <property type="entry name" value="Nucleotide_cyclase"/>
</dbReference>
<evidence type="ECO:0000256" key="3">
    <source>
        <dbReference type="ARBA" id="ARBA00023239"/>
    </source>
</evidence>
<accession>A0A6P7YP06</accession>
<evidence type="ECO:0000313" key="6">
    <source>
        <dbReference type="Proteomes" id="UP000515156"/>
    </source>
</evidence>
<dbReference type="KEGG" id="muo:115475152"/>
<organism evidence="6 7">
    <name type="scientific">Microcaecilia unicolor</name>
    <dbReference type="NCBI Taxonomy" id="1415580"/>
    <lineage>
        <taxon>Eukaryota</taxon>
        <taxon>Metazoa</taxon>
        <taxon>Chordata</taxon>
        <taxon>Craniata</taxon>
        <taxon>Vertebrata</taxon>
        <taxon>Euteleostomi</taxon>
        <taxon>Amphibia</taxon>
        <taxon>Gymnophiona</taxon>
        <taxon>Siphonopidae</taxon>
        <taxon>Microcaecilia</taxon>
    </lineage>
</organism>
<dbReference type="GO" id="GO:0005737">
    <property type="term" value="C:cytoplasm"/>
    <property type="evidence" value="ECO:0007669"/>
    <property type="project" value="TreeGrafter"/>
</dbReference>
<dbReference type="RefSeq" id="XP_030066753.1">
    <property type="nucleotide sequence ID" value="XM_030210893.1"/>
</dbReference>
<keyword evidence="2" id="KW-0067">ATP-binding</keyword>
<gene>
    <name evidence="7" type="primary">LOC115475152</name>
</gene>
<feature type="domain" description="Guanylate cyclase" evidence="5">
    <location>
        <begin position="43"/>
        <end position="180"/>
    </location>
</feature>
<dbReference type="Pfam" id="PF00211">
    <property type="entry name" value="Guanylate_cyc"/>
    <property type="match status" value="2"/>
</dbReference>
<dbReference type="OrthoDB" id="194468at2759"/>
<keyword evidence="1" id="KW-0547">Nucleotide-binding</keyword>
<proteinExistence type="predicted"/>
<feature type="domain" description="Guanylate cyclase" evidence="5">
    <location>
        <begin position="394"/>
        <end position="472"/>
    </location>
</feature>
<dbReference type="InterPro" id="IPR027417">
    <property type="entry name" value="P-loop_NTPase"/>
</dbReference>
<evidence type="ECO:0000256" key="1">
    <source>
        <dbReference type="ARBA" id="ARBA00022741"/>
    </source>
</evidence>
<dbReference type="FunCoup" id="A0A6P7YP06">
    <property type="interactions" value="456"/>
</dbReference>